<feature type="compositionally biased region" description="Acidic residues" evidence="1">
    <location>
        <begin position="1"/>
        <end position="11"/>
    </location>
</feature>
<dbReference type="EMBL" id="AGNL01039008">
    <property type="protein sequence ID" value="EJK52898.1"/>
    <property type="molecule type" value="Genomic_DNA"/>
</dbReference>
<feature type="region of interest" description="Disordered" evidence="1">
    <location>
        <begin position="1"/>
        <end position="22"/>
    </location>
</feature>
<organism evidence="2 3">
    <name type="scientific">Thalassiosira oceanica</name>
    <name type="common">Marine diatom</name>
    <dbReference type="NCBI Taxonomy" id="159749"/>
    <lineage>
        <taxon>Eukaryota</taxon>
        <taxon>Sar</taxon>
        <taxon>Stramenopiles</taxon>
        <taxon>Ochrophyta</taxon>
        <taxon>Bacillariophyta</taxon>
        <taxon>Coscinodiscophyceae</taxon>
        <taxon>Thalassiosirophycidae</taxon>
        <taxon>Thalassiosirales</taxon>
        <taxon>Thalassiosiraceae</taxon>
        <taxon>Thalassiosira</taxon>
    </lineage>
</organism>
<dbReference type="AlphaFoldDB" id="K0RGN3"/>
<comment type="caution">
    <text evidence="2">The sequence shown here is derived from an EMBL/GenBank/DDBJ whole genome shotgun (WGS) entry which is preliminary data.</text>
</comment>
<feature type="compositionally biased region" description="Basic and acidic residues" evidence="1">
    <location>
        <begin position="252"/>
        <end position="278"/>
    </location>
</feature>
<evidence type="ECO:0000313" key="3">
    <source>
        <dbReference type="Proteomes" id="UP000266841"/>
    </source>
</evidence>
<dbReference type="Proteomes" id="UP000266841">
    <property type="component" value="Unassembled WGS sequence"/>
</dbReference>
<gene>
    <name evidence="2" type="ORF">THAOC_27776</name>
</gene>
<evidence type="ECO:0000256" key="1">
    <source>
        <dbReference type="SAM" id="MobiDB-lite"/>
    </source>
</evidence>
<name>K0RGN3_THAOC</name>
<reference evidence="2 3" key="1">
    <citation type="journal article" date="2012" name="Genome Biol.">
        <title>Genome and low-iron response of an oceanic diatom adapted to chronic iron limitation.</title>
        <authorList>
            <person name="Lommer M."/>
            <person name="Specht M."/>
            <person name="Roy A.S."/>
            <person name="Kraemer L."/>
            <person name="Andreson R."/>
            <person name="Gutowska M.A."/>
            <person name="Wolf J."/>
            <person name="Bergner S.V."/>
            <person name="Schilhabel M.B."/>
            <person name="Klostermeier U.C."/>
            <person name="Beiko R.G."/>
            <person name="Rosenstiel P."/>
            <person name="Hippler M."/>
            <person name="Laroche J."/>
        </authorList>
    </citation>
    <scope>NUCLEOTIDE SEQUENCE [LARGE SCALE GENOMIC DNA]</scope>
    <source>
        <strain evidence="2 3">CCMP1005</strain>
    </source>
</reference>
<feature type="region of interest" description="Disordered" evidence="1">
    <location>
        <begin position="252"/>
        <end position="281"/>
    </location>
</feature>
<sequence length="297" mass="32781">MTDSSDSDSDESPTPVLPTSINSVWEHPLIEKNQTVTEDGKTKRSWKCLAPGCGKSWNDHNGTKALVHGSKNQVLCLSQHIAACKGQSSAEEVKLFSDLFERKVATKAAKKRGQSYHRCPVAAANYGVDSDGRRAGHLRGILLRPVRERTPGTWSTRTRNRRLGAAGREFARNNFLWCITRGAAVQRKRHFGRFSDDERRAGFGSPRPTTSMVAMVDTATCWGIIHVRRQAWVEVEPALCDSVVCGISTRLHEKKSGKPGKEDRKKRTAGGEKSHPPGDGRIIINVCRTAISVLELS</sequence>
<keyword evidence="3" id="KW-1185">Reference proteome</keyword>
<accession>K0RGN3</accession>
<proteinExistence type="predicted"/>
<evidence type="ECO:0000313" key="2">
    <source>
        <dbReference type="EMBL" id="EJK52898.1"/>
    </source>
</evidence>
<protein>
    <submittedName>
        <fullName evidence="2">Uncharacterized protein</fullName>
    </submittedName>
</protein>